<accession>A0A1G6QD77</accession>
<evidence type="ECO:0000313" key="12">
    <source>
        <dbReference type="EMBL" id="SDI58454.1"/>
    </source>
</evidence>
<dbReference type="GO" id="GO:0016787">
    <property type="term" value="F:hydrolase activity"/>
    <property type="evidence" value="ECO:0007669"/>
    <property type="project" value="UniProtKB-KW"/>
</dbReference>
<dbReference type="Gene3D" id="3.90.320.10">
    <property type="match status" value="1"/>
</dbReference>
<evidence type="ECO:0000313" key="9">
    <source>
        <dbReference type="EMBL" id="PXV67918.1"/>
    </source>
</evidence>
<keyword evidence="4" id="KW-0347">Helicase</keyword>
<evidence type="ECO:0000313" key="18">
    <source>
        <dbReference type="Proteomes" id="UP000247389"/>
    </source>
</evidence>
<dbReference type="InterPro" id="IPR011604">
    <property type="entry name" value="PDDEXK-like_dom_sf"/>
</dbReference>
<keyword evidence="2" id="KW-0227">DNA damage</keyword>
<dbReference type="InterPro" id="IPR011335">
    <property type="entry name" value="Restrct_endonuc-II-like"/>
</dbReference>
<evidence type="ECO:0000256" key="1">
    <source>
        <dbReference type="ARBA" id="ARBA00022741"/>
    </source>
</evidence>
<evidence type="ECO:0000259" key="8">
    <source>
        <dbReference type="Pfam" id="PF12705"/>
    </source>
</evidence>
<evidence type="ECO:0000313" key="14">
    <source>
        <dbReference type="EMBL" id="TDS35302.1"/>
    </source>
</evidence>
<dbReference type="Proteomes" id="UP000198945">
    <property type="component" value="Unassembled WGS sequence"/>
</dbReference>
<reference evidence="12 16" key="1">
    <citation type="submission" date="2016-10" db="EMBL/GenBank/DDBJ databases">
        <authorList>
            <person name="de Groot N.N."/>
        </authorList>
    </citation>
    <scope>NUCLEOTIDE SEQUENCE [LARGE SCALE GENOMIC DNA]</scope>
    <source>
        <strain evidence="12 16">WG7</strain>
    </source>
</reference>
<dbReference type="Proteomes" id="UP000198612">
    <property type="component" value="Unassembled WGS sequence"/>
</dbReference>
<keyword evidence="3" id="KW-0378">Hydrolase</keyword>
<evidence type="ECO:0000313" key="17">
    <source>
        <dbReference type="Proteomes" id="UP000199519"/>
    </source>
</evidence>
<dbReference type="EMBL" id="FNEH01000009">
    <property type="protein sequence ID" value="SDI58454.1"/>
    <property type="molecule type" value="Genomic_DNA"/>
</dbReference>
<evidence type="ECO:0000256" key="4">
    <source>
        <dbReference type="ARBA" id="ARBA00022806"/>
    </source>
</evidence>
<evidence type="ECO:0000313" key="15">
    <source>
        <dbReference type="Proteomes" id="UP000198612"/>
    </source>
</evidence>
<sequence>MEQENNLNFKYYNYKQDLFKEIISQQPAVYIFDNYNDLKEALKHYQPKPLSQQSQFFSIKEFKERLFSSDQILLKEEKLPLILYSVLNAEEKKELRLDSYQDIYQFSARFFGYFKLLQDYQLSEIKGLADWQQHRVNRLLSIKKRYQQRLKELGYTDQLALKENKNLNLQFLKEFKQINLFNIVDFTPYFKKTLQQMSSEFEINLHLQLKKEDFNEKKLEIESLTLPEKTTKIEIRKAKSKLKSLAAFLEEKESFKTELQLIDAADEVESAEILSDQLKINPYQSLKETEIYQLLNSIYNLYQKGKKSSKILIELKELYNLSTQSLFKKWLEITVEDLQKIEDLLRNDYYYLDYNLIVSELPVLKPLYELLENIRKIKTISELIELITEISDFALEAEAKETAEKFNDSLLELKSIEEMGVVKSWQDYYSDRGAGLLSLLLNHLKFKSISLAVNDEAAEFFSLENAPQIKREKLLLNNLTQENFVHKNDGLYFLTEKQLKNNGLKLNHKKQLLKKYKFLRHILTAEKSIIFTVENEDENISPAVILEELILEYDLDYNQCKLNMLNEKEILNNLFNYQTEVELEVNHKADFNKNLKIEADDFGSSFNFSYYKYKYLKDCYHRFYLEELARLDTTLEIKPSLSLRALGILTHEIFGELIIYARDQKIDPAEISAENRKNIIKKNIKANKLKIDREYLNYYQKVIFNSLENSFIHFTELLQKYLPDDYQNILIEWPEWDYQRQKYFSNQQIDFYLSGRIDLLLLSQSEYFIIDFKTGSGDHKQLDFYSLMLRQNYKKKLPSESRKAIYNVFEQAFEHSYNKVEKEDSLGQELQELIKLLLAAGEYDRIYKSRCQRCPYKDICRVEVLNNEEGN</sequence>
<protein>
    <submittedName>
        <fullName evidence="10">PD-(D/E)XK nuclease superfamily protein</fullName>
    </submittedName>
</protein>
<keyword evidence="5" id="KW-0067">ATP-binding</keyword>
<evidence type="ECO:0000256" key="7">
    <source>
        <dbReference type="ARBA" id="ARBA00023204"/>
    </source>
</evidence>
<dbReference type="Pfam" id="PF12705">
    <property type="entry name" value="PDDEXK_1"/>
    <property type="match status" value="1"/>
</dbReference>
<dbReference type="SUPFAM" id="SSF52980">
    <property type="entry name" value="Restriction endonuclease-like"/>
    <property type="match status" value="1"/>
</dbReference>
<reference evidence="14 19" key="4">
    <citation type="submission" date="2019-03" db="EMBL/GenBank/DDBJ databases">
        <title>Deep subsurface shale carbon reservoir microbial communities from Ohio and West Virginia, USA.</title>
        <authorList>
            <person name="Wrighton K."/>
        </authorList>
    </citation>
    <scope>NUCLEOTIDE SEQUENCE [LARGE SCALE GENOMIC DNA]</scope>
    <source>
        <strain evidence="14 19">UTICA-S4D12</strain>
    </source>
</reference>
<proteinExistence type="predicted"/>
<dbReference type="EMBL" id="FNBJ01000010">
    <property type="protein sequence ID" value="SDF35344.1"/>
    <property type="molecule type" value="Genomic_DNA"/>
</dbReference>
<keyword evidence="7" id="KW-0234">DNA repair</keyword>
<evidence type="ECO:0000256" key="5">
    <source>
        <dbReference type="ARBA" id="ARBA00022840"/>
    </source>
</evidence>
<dbReference type="Proteomes" id="UP000199519">
    <property type="component" value="Unassembled WGS sequence"/>
</dbReference>
<organism evidence="10 20">
    <name type="scientific">Halanaerobium congolense</name>
    <dbReference type="NCBI Taxonomy" id="54121"/>
    <lineage>
        <taxon>Bacteria</taxon>
        <taxon>Bacillati</taxon>
        <taxon>Bacillota</taxon>
        <taxon>Clostridia</taxon>
        <taxon>Halanaerobiales</taxon>
        <taxon>Halanaerobiaceae</taxon>
        <taxon>Halanaerobium</taxon>
    </lineage>
</organism>
<dbReference type="AlphaFoldDB" id="A0A1G6QD77"/>
<dbReference type="GO" id="GO:0005524">
    <property type="term" value="F:ATP binding"/>
    <property type="evidence" value="ECO:0007669"/>
    <property type="project" value="UniProtKB-KW"/>
</dbReference>
<evidence type="ECO:0000313" key="19">
    <source>
        <dbReference type="Proteomes" id="UP000295758"/>
    </source>
</evidence>
<dbReference type="EMBL" id="FOHG01000010">
    <property type="protein sequence ID" value="SES89693.1"/>
    <property type="molecule type" value="Genomic_DNA"/>
</dbReference>
<keyword evidence="6" id="KW-0238">DNA-binding</keyword>
<keyword evidence="17" id="KW-1185">Reference proteome</keyword>
<feature type="domain" description="PD-(D/E)XK endonuclease-like" evidence="8">
    <location>
        <begin position="608"/>
        <end position="861"/>
    </location>
</feature>
<evidence type="ECO:0000313" key="20">
    <source>
        <dbReference type="Proteomes" id="UP000324896"/>
    </source>
</evidence>
<dbReference type="EMBL" id="FMYT01000017">
    <property type="protein sequence ID" value="SDC89646.1"/>
    <property type="molecule type" value="Genomic_DNA"/>
</dbReference>
<dbReference type="InterPro" id="IPR038726">
    <property type="entry name" value="PDDEXK_AddAB-type"/>
</dbReference>
<dbReference type="GO" id="GO:0003677">
    <property type="term" value="F:DNA binding"/>
    <property type="evidence" value="ECO:0007669"/>
    <property type="project" value="UniProtKB-KW"/>
</dbReference>
<dbReference type="Proteomes" id="UP000295758">
    <property type="component" value="Unassembled WGS sequence"/>
</dbReference>
<gene>
    <name evidence="14" type="ORF">BY453_10116</name>
    <name evidence="9" type="ORF">C8C78_10644</name>
    <name evidence="10" type="ORF">SAMN04488597_11732</name>
    <name evidence="11" type="ORF">SAMN04488598_11055</name>
    <name evidence="13" type="ORF">SAMN04515652_11056</name>
    <name evidence="12" type="ORF">SAMN04515654_10929</name>
</gene>
<evidence type="ECO:0000313" key="13">
    <source>
        <dbReference type="EMBL" id="SES89693.1"/>
    </source>
</evidence>
<dbReference type="GO" id="GO:0006281">
    <property type="term" value="P:DNA repair"/>
    <property type="evidence" value="ECO:0007669"/>
    <property type="project" value="UniProtKB-KW"/>
</dbReference>
<evidence type="ECO:0000313" key="16">
    <source>
        <dbReference type="Proteomes" id="UP000198945"/>
    </source>
</evidence>
<evidence type="ECO:0000313" key="11">
    <source>
        <dbReference type="EMBL" id="SDF35344.1"/>
    </source>
</evidence>
<evidence type="ECO:0000256" key="2">
    <source>
        <dbReference type="ARBA" id="ARBA00022763"/>
    </source>
</evidence>
<dbReference type="EMBL" id="SOAA01000001">
    <property type="protein sequence ID" value="TDS35302.1"/>
    <property type="molecule type" value="Genomic_DNA"/>
</dbReference>
<evidence type="ECO:0000256" key="6">
    <source>
        <dbReference type="ARBA" id="ARBA00023125"/>
    </source>
</evidence>
<dbReference type="Proteomes" id="UP000324896">
    <property type="component" value="Unassembled WGS sequence"/>
</dbReference>
<reference evidence="15 17" key="2">
    <citation type="submission" date="2016-10" db="EMBL/GenBank/DDBJ databases">
        <authorList>
            <person name="Varghese N."/>
            <person name="Submissions S."/>
        </authorList>
    </citation>
    <scope>NUCLEOTIDE SEQUENCE [LARGE SCALE GENOMIC DNA]</scope>
    <source>
        <strain evidence="10 20">WG10</strain>
        <strain evidence="11 17">WG2</strain>
        <strain evidence="13 15">WG5</strain>
    </source>
</reference>
<name>A0A1G6QD77_9FIRM</name>
<dbReference type="EMBL" id="QICM01000006">
    <property type="protein sequence ID" value="PXV67918.1"/>
    <property type="molecule type" value="Genomic_DNA"/>
</dbReference>
<dbReference type="Proteomes" id="UP000247389">
    <property type="component" value="Unassembled WGS sequence"/>
</dbReference>
<dbReference type="GO" id="GO:0004386">
    <property type="term" value="F:helicase activity"/>
    <property type="evidence" value="ECO:0007669"/>
    <property type="project" value="UniProtKB-KW"/>
</dbReference>
<reference evidence="9 18" key="3">
    <citation type="submission" date="2018-04" db="EMBL/GenBank/DDBJ databases">
        <title>Subsurface microbial communities from deep shales in Ohio and West Virginia, USA.</title>
        <authorList>
            <person name="Wrighton K."/>
        </authorList>
    </citation>
    <scope>NUCLEOTIDE SEQUENCE [LARGE SCALE GENOMIC DNA]</scope>
    <source>
        <strain evidence="9 18">MSL28</strain>
    </source>
</reference>
<evidence type="ECO:0000256" key="3">
    <source>
        <dbReference type="ARBA" id="ARBA00022801"/>
    </source>
</evidence>
<evidence type="ECO:0000313" key="10">
    <source>
        <dbReference type="EMBL" id="SDC89646.1"/>
    </source>
</evidence>
<dbReference type="RefSeq" id="WP_089716891.1">
    <property type="nucleotide sequence ID" value="NZ_FMYT01000017.1"/>
</dbReference>
<keyword evidence="1" id="KW-0547">Nucleotide-binding</keyword>